<proteinExistence type="inferred from homology"/>
<dbReference type="EMBL" id="MNZT01000042">
    <property type="protein sequence ID" value="OIP97953.1"/>
    <property type="molecule type" value="Genomic_DNA"/>
</dbReference>
<dbReference type="PROSITE" id="PS51006">
    <property type="entry name" value="PABS_2"/>
    <property type="match status" value="1"/>
</dbReference>
<dbReference type="InterPro" id="IPR030374">
    <property type="entry name" value="PABS"/>
</dbReference>
<gene>
    <name evidence="7" type="ORF">AUK40_02200</name>
</gene>
<keyword evidence="5" id="KW-1133">Transmembrane helix</keyword>
<dbReference type="Pfam" id="PF01564">
    <property type="entry name" value="Spermine_synth"/>
    <property type="match status" value="1"/>
</dbReference>
<comment type="similarity">
    <text evidence="1">Belongs to the spermidine/spermine synthase family.</text>
</comment>
<comment type="caution">
    <text evidence="7">The sequence shown here is derived from an EMBL/GenBank/DDBJ whole genome shotgun (WGS) entry which is preliminary data.</text>
</comment>
<feature type="transmembrane region" description="Helical" evidence="5">
    <location>
        <begin position="205"/>
        <end position="224"/>
    </location>
</feature>
<feature type="domain" description="PABS" evidence="6">
    <location>
        <begin position="323"/>
        <end position="457"/>
    </location>
</feature>
<keyword evidence="3 4" id="KW-0620">Polyamine biosynthesis</keyword>
<keyword evidence="5" id="KW-0812">Transmembrane</keyword>
<dbReference type="SUPFAM" id="SSF103473">
    <property type="entry name" value="MFS general substrate transporter"/>
    <property type="match status" value="1"/>
</dbReference>
<feature type="transmembrane region" description="Helical" evidence="5">
    <location>
        <begin position="156"/>
        <end position="178"/>
    </location>
</feature>
<feature type="transmembrane region" description="Helical" evidence="5">
    <location>
        <begin position="110"/>
        <end position="135"/>
    </location>
</feature>
<evidence type="ECO:0000256" key="1">
    <source>
        <dbReference type="ARBA" id="ARBA00007867"/>
    </source>
</evidence>
<dbReference type="Proteomes" id="UP000183245">
    <property type="component" value="Unassembled WGS sequence"/>
</dbReference>
<name>A0A1J5ILC0_9BACT</name>
<dbReference type="GO" id="GO:0006596">
    <property type="term" value="P:polyamine biosynthetic process"/>
    <property type="evidence" value="ECO:0007669"/>
    <property type="project" value="UniProtKB-UniRule"/>
</dbReference>
<evidence type="ECO:0000256" key="3">
    <source>
        <dbReference type="ARBA" id="ARBA00023115"/>
    </source>
</evidence>
<accession>A0A1J5ILC0</accession>
<evidence type="ECO:0000256" key="4">
    <source>
        <dbReference type="PROSITE-ProRule" id="PRU00354"/>
    </source>
</evidence>
<dbReference type="CDD" id="cd02440">
    <property type="entry name" value="AdoMet_MTases"/>
    <property type="match status" value="1"/>
</dbReference>
<evidence type="ECO:0000313" key="7">
    <source>
        <dbReference type="EMBL" id="OIP97953.1"/>
    </source>
</evidence>
<dbReference type="InterPro" id="IPR029063">
    <property type="entry name" value="SAM-dependent_MTases_sf"/>
</dbReference>
<organism evidence="7 8">
    <name type="scientific">Candidatus Wirthbacteria bacterium CG2_30_54_11</name>
    <dbReference type="NCBI Taxonomy" id="1817892"/>
    <lineage>
        <taxon>Bacteria</taxon>
        <taxon>Candidatus Wirthbacteria</taxon>
    </lineage>
</organism>
<dbReference type="InterPro" id="IPR036259">
    <property type="entry name" value="MFS_trans_sf"/>
</dbReference>
<reference evidence="7 8" key="1">
    <citation type="journal article" date="2016" name="Environ. Microbiol.">
        <title>Genomic resolution of a cold subsurface aquifer community provides metabolic insights for novel microbes adapted to high CO concentrations.</title>
        <authorList>
            <person name="Probst A.J."/>
            <person name="Castelle C.J."/>
            <person name="Singh A."/>
            <person name="Brown C.T."/>
            <person name="Anantharaman K."/>
            <person name="Sharon I."/>
            <person name="Hug L.A."/>
            <person name="Burstein D."/>
            <person name="Emerson J.B."/>
            <person name="Thomas B.C."/>
            <person name="Banfield J.F."/>
        </authorList>
    </citation>
    <scope>NUCLEOTIDE SEQUENCE [LARGE SCALE GENOMIC DNA]</scope>
    <source>
        <strain evidence="7">CG2_30_54_11</strain>
    </source>
</reference>
<evidence type="ECO:0000256" key="5">
    <source>
        <dbReference type="SAM" id="Phobius"/>
    </source>
</evidence>
<evidence type="ECO:0000259" key="6">
    <source>
        <dbReference type="PROSITE" id="PS51006"/>
    </source>
</evidence>
<dbReference type="Gene3D" id="1.20.1250.20">
    <property type="entry name" value="MFS general substrate transporter like domains"/>
    <property type="match status" value="1"/>
</dbReference>
<dbReference type="AlphaFoldDB" id="A0A1J5ILC0"/>
<dbReference type="GO" id="GO:0016740">
    <property type="term" value="F:transferase activity"/>
    <property type="evidence" value="ECO:0007669"/>
    <property type="project" value="UniProtKB-UniRule"/>
</dbReference>
<feature type="transmembrane region" description="Helical" evidence="5">
    <location>
        <begin position="42"/>
        <end position="63"/>
    </location>
</feature>
<dbReference type="SUPFAM" id="SSF53335">
    <property type="entry name" value="S-adenosyl-L-methionine-dependent methyltransferases"/>
    <property type="match status" value="1"/>
</dbReference>
<dbReference type="NCBIfam" id="NF037959">
    <property type="entry name" value="MFS_SpdSyn"/>
    <property type="match status" value="1"/>
</dbReference>
<dbReference type="PANTHER" id="PTHR43317">
    <property type="entry name" value="THERMOSPERMINE SYNTHASE ACAULIS5"/>
    <property type="match status" value="1"/>
</dbReference>
<evidence type="ECO:0000256" key="2">
    <source>
        <dbReference type="ARBA" id="ARBA00022679"/>
    </source>
</evidence>
<feature type="transmembrane region" description="Helical" evidence="5">
    <location>
        <begin position="12"/>
        <end position="30"/>
    </location>
</feature>
<feature type="active site" description="Proton acceptor" evidence="4">
    <location>
        <position position="368"/>
    </location>
</feature>
<keyword evidence="2 4" id="KW-0808">Transferase</keyword>
<sequence>MVKVRAVSVRFLTLTAFVCGMVIMAVEMAASRLMAPYFGTSVFVWTNLLGIIMLALSLGYYFGGRIADRNPTEQYLYTLLFGASLILFVLPFAAPFIMNFVSSGVSEGEFSIVVSSFVSSLIVFCIPFLALGMVSPTIIRLLSSEVDHSGRIAGRVYAASTVGSILGTFLPTLVFVPWIGTKKTILLFALVLCIVSLIGLGKRLLWGVIGVFVAALVLIPPQYFTSADIVYQTESPYSYLKVTKDSFYGNMLQQDEGYAMHSVYNPDRIFTGAYWDYLYFAPYFQPDKKEQKAAVIGAAGGTAYRMWEETSGDQFDFTFEGAEIDPVVVDLSRKYFGMDQYPNVEVSAQDGRIFLKQSKGDYDIVFLDAYRQIYMPPHLTSLEFFQLVRDRMSEDGVMIANVNAMFEGSDIYQRMVRTLQEVFPKVWVLQVGDGSFNYLFFATSGQGDLGTALTSIPERYSFLRAEALPKIARLDTIRSDIALITDDRPLSEVLFDRMIGEWLLGRRN</sequence>
<keyword evidence="5" id="KW-0472">Membrane</keyword>
<protein>
    <recommendedName>
        <fullName evidence="6">PABS domain-containing protein</fullName>
    </recommendedName>
</protein>
<dbReference type="PANTHER" id="PTHR43317:SF1">
    <property type="entry name" value="THERMOSPERMINE SYNTHASE ACAULIS5"/>
    <property type="match status" value="1"/>
</dbReference>
<dbReference type="STRING" id="1817892.AUK40_02200"/>
<feature type="transmembrane region" description="Helical" evidence="5">
    <location>
        <begin position="75"/>
        <end position="98"/>
    </location>
</feature>
<feature type="transmembrane region" description="Helical" evidence="5">
    <location>
        <begin position="184"/>
        <end position="200"/>
    </location>
</feature>
<evidence type="ECO:0000313" key="8">
    <source>
        <dbReference type="Proteomes" id="UP000183245"/>
    </source>
</evidence>
<dbReference type="Gene3D" id="3.40.50.150">
    <property type="entry name" value="Vaccinia Virus protein VP39"/>
    <property type="match status" value="1"/>
</dbReference>